<keyword evidence="1" id="KW-1133">Transmembrane helix</keyword>
<accession>A0A9W5IS99</accession>
<organism evidence="2 3">
    <name type="scientific">Neisseria subflava NJ9703</name>
    <dbReference type="NCBI Taxonomy" id="546268"/>
    <lineage>
        <taxon>Bacteria</taxon>
        <taxon>Pseudomonadati</taxon>
        <taxon>Pseudomonadota</taxon>
        <taxon>Betaproteobacteria</taxon>
        <taxon>Neisseriales</taxon>
        <taxon>Neisseriaceae</taxon>
        <taxon>Neisseria</taxon>
    </lineage>
</organism>
<protein>
    <submittedName>
        <fullName evidence="2">Uncharacterized protein</fullName>
    </submittedName>
</protein>
<evidence type="ECO:0000313" key="3">
    <source>
        <dbReference type="Proteomes" id="UP000004621"/>
    </source>
</evidence>
<feature type="transmembrane region" description="Helical" evidence="1">
    <location>
        <begin position="26"/>
        <end position="44"/>
    </location>
</feature>
<name>A0A9W5IS99_NEISU</name>
<reference evidence="2 3" key="1">
    <citation type="submission" date="2010-01" db="EMBL/GenBank/DDBJ databases">
        <authorList>
            <person name="Weinstock G."/>
            <person name="Sodergren E."/>
            <person name="Clifton S."/>
            <person name="Fulton L."/>
            <person name="Fulton B."/>
            <person name="Courtney L."/>
            <person name="Fronick C."/>
            <person name="Harrison M."/>
            <person name="Strong C."/>
            <person name="Farmer C."/>
            <person name="Delahaunty K."/>
            <person name="Markovic C."/>
            <person name="Hall O."/>
            <person name="Minx P."/>
            <person name="Tomlinson C."/>
            <person name="Mitreva M."/>
            <person name="Nelson J."/>
            <person name="Hou S."/>
            <person name="Wollam A."/>
            <person name="Pepin K.H."/>
            <person name="Johnson M."/>
            <person name="Bhonagiri V."/>
            <person name="Nash W.E."/>
            <person name="Warren W."/>
            <person name="Chinwalla A."/>
            <person name="Mardis E.R."/>
            <person name="Wilson R.K."/>
        </authorList>
    </citation>
    <scope>NUCLEOTIDE SEQUENCE [LARGE SCALE GENOMIC DNA]</scope>
    <source>
        <strain evidence="2 3">NJ9703</strain>
    </source>
</reference>
<evidence type="ECO:0000256" key="1">
    <source>
        <dbReference type="SAM" id="Phobius"/>
    </source>
</evidence>
<evidence type="ECO:0000313" key="2">
    <source>
        <dbReference type="EMBL" id="EFC52862.1"/>
    </source>
</evidence>
<gene>
    <name evidence="2" type="ORF">NEISUBOT_03698</name>
</gene>
<dbReference type="EMBL" id="ACEO02000002">
    <property type="protein sequence ID" value="EFC52862.1"/>
    <property type="molecule type" value="Genomic_DNA"/>
</dbReference>
<dbReference type="AlphaFoldDB" id="A0A9W5IS99"/>
<keyword evidence="1" id="KW-0472">Membrane</keyword>
<keyword evidence="1" id="KW-0812">Transmembrane</keyword>
<comment type="caution">
    <text evidence="2">The sequence shown here is derived from an EMBL/GenBank/DDBJ whole genome shotgun (WGS) entry which is preliminary data.</text>
</comment>
<dbReference type="Proteomes" id="UP000004621">
    <property type="component" value="Unassembled WGS sequence"/>
</dbReference>
<sequence length="48" mass="5593">MSIYTGPSENFLVGVPIFSDGLKLNLYINEWICFLSTTCYYIFVRFCI</sequence>
<proteinExistence type="predicted"/>